<proteinExistence type="predicted"/>
<dbReference type="EMBL" id="CZAB01000041">
    <property type="protein sequence ID" value="CUP60954.1"/>
    <property type="molecule type" value="Genomic_DNA"/>
</dbReference>
<sequence length="288" mass="33687">MKKENTAVRLKKIMDERGIRQVDILNLAAPYCEKYNVKMNKSDLSQYCSGKTEPNQDKLFVLGAALNVNEAWLMGYDVPMERNDYEDPNILIRDAELEEIDKILESAGYSLCCENYDGDFFTVKNVYGQTIASFHNYELLARYKALKKKHKLTAKLLISSETAFFKYLESLGYYIGSDDPEHKPFIQYDNGAVQMDMSEFNEIRTRIDAYTKATLDSFILRLNEDDIRRQRLEKEKVIKQLQGSQFEKDWNRAHLEPVAAHERTDIEVTDEMRKHDDDLMDNDDLWDK</sequence>
<evidence type="ECO:0000313" key="2">
    <source>
        <dbReference type="EMBL" id="CUP60954.1"/>
    </source>
</evidence>
<organism evidence="2 3">
    <name type="scientific">Enterocloster clostridioformis</name>
    <dbReference type="NCBI Taxonomy" id="1531"/>
    <lineage>
        <taxon>Bacteria</taxon>
        <taxon>Bacillati</taxon>
        <taxon>Bacillota</taxon>
        <taxon>Clostridia</taxon>
        <taxon>Lachnospirales</taxon>
        <taxon>Lachnospiraceae</taxon>
        <taxon>Enterocloster</taxon>
    </lineage>
</organism>
<evidence type="ECO:0000313" key="3">
    <source>
        <dbReference type="Proteomes" id="UP000095512"/>
    </source>
</evidence>
<dbReference type="Proteomes" id="UP000095512">
    <property type="component" value="Unassembled WGS sequence"/>
</dbReference>
<gene>
    <name evidence="2" type="ORF">ERS852480_03689</name>
</gene>
<feature type="domain" description="HTH cro/C1-type" evidence="1">
    <location>
        <begin position="44"/>
        <end position="73"/>
    </location>
</feature>
<dbReference type="CDD" id="cd00093">
    <property type="entry name" value="HTH_XRE"/>
    <property type="match status" value="1"/>
</dbReference>
<dbReference type="PROSITE" id="PS50943">
    <property type="entry name" value="HTH_CROC1"/>
    <property type="match status" value="1"/>
</dbReference>
<protein>
    <submittedName>
        <fullName evidence="2">Phage repressor</fullName>
    </submittedName>
</protein>
<dbReference type="AlphaFoldDB" id="A0A174PIE4"/>
<dbReference type="Gene3D" id="1.10.260.40">
    <property type="entry name" value="lambda repressor-like DNA-binding domains"/>
    <property type="match status" value="1"/>
</dbReference>
<reference evidence="2 3" key="1">
    <citation type="submission" date="2015-09" db="EMBL/GenBank/DDBJ databases">
        <authorList>
            <consortium name="Pathogen Informatics"/>
        </authorList>
    </citation>
    <scope>NUCLEOTIDE SEQUENCE [LARGE SCALE GENOMIC DNA]</scope>
    <source>
        <strain evidence="2 3">2789STDY5834865</strain>
    </source>
</reference>
<dbReference type="GO" id="GO:0003677">
    <property type="term" value="F:DNA binding"/>
    <property type="evidence" value="ECO:0007669"/>
    <property type="project" value="InterPro"/>
</dbReference>
<dbReference type="InterPro" id="IPR010982">
    <property type="entry name" value="Lambda_DNA-bd_dom_sf"/>
</dbReference>
<evidence type="ECO:0000259" key="1">
    <source>
        <dbReference type="PROSITE" id="PS50943"/>
    </source>
</evidence>
<accession>A0A174PIE4</accession>
<name>A0A174PIE4_9FIRM</name>
<dbReference type="InterPro" id="IPR001387">
    <property type="entry name" value="Cro/C1-type_HTH"/>
</dbReference>
<dbReference type="RefSeq" id="WP_057572459.1">
    <property type="nucleotide sequence ID" value="NZ_CZAB01000041.1"/>
</dbReference>